<evidence type="ECO:0000259" key="1">
    <source>
        <dbReference type="SMART" id="SM00382"/>
    </source>
</evidence>
<dbReference type="InterPro" id="IPR003593">
    <property type="entry name" value="AAA+_ATPase"/>
</dbReference>
<organism evidence="2 3">
    <name type="scientific">Desulfosarcina ovata subsp. ovata</name>
    <dbReference type="NCBI Taxonomy" id="2752305"/>
    <lineage>
        <taxon>Bacteria</taxon>
        <taxon>Pseudomonadati</taxon>
        <taxon>Thermodesulfobacteriota</taxon>
        <taxon>Desulfobacteria</taxon>
        <taxon>Desulfobacterales</taxon>
        <taxon>Desulfosarcinaceae</taxon>
        <taxon>Desulfosarcina</taxon>
    </lineage>
</organism>
<protein>
    <recommendedName>
        <fullName evidence="1">AAA+ ATPase domain-containing protein</fullName>
    </recommendedName>
</protein>
<keyword evidence="3" id="KW-1185">Reference proteome</keyword>
<sequence length="274" mass="31014">MNNKTLLNLFGLKWNPFSPNIPAEALWRPPAIDSFFFRIENLVKEGGFALICGEPGLGKSKNLQLLVNRLAPMGDVIVAVMERPQSSLTDFYREMGDLFEINLSPANRYGGFKSLRIRWHEHFKNTLLKPVLLVDEAQEMATPCLNELRLLGSANFDSECLLTTILCGDNRLPERFRALPLVSLGSRIQVRRQLEPYTKNDLLDYLRHAVESAGAPALMTKELMQTLAEHAGGYLRVLNSMSNDLLVEGAQREIAQLDEKLFLELYARTPNRKN</sequence>
<dbReference type="Proteomes" id="UP000422108">
    <property type="component" value="Chromosome"/>
</dbReference>
<evidence type="ECO:0000313" key="2">
    <source>
        <dbReference type="EMBL" id="BBO87611.1"/>
    </source>
</evidence>
<dbReference type="InterPro" id="IPR027417">
    <property type="entry name" value="P-loop_NTPase"/>
</dbReference>
<dbReference type="AlphaFoldDB" id="A0A5K8A539"/>
<dbReference type="InterPro" id="IPR049945">
    <property type="entry name" value="AAA_22"/>
</dbReference>
<dbReference type="PANTHER" id="PTHR35894:SF1">
    <property type="entry name" value="PHOSPHORIBULOKINASE _ URIDINE KINASE FAMILY"/>
    <property type="match status" value="1"/>
</dbReference>
<dbReference type="SUPFAM" id="SSF52540">
    <property type="entry name" value="P-loop containing nucleoside triphosphate hydrolases"/>
    <property type="match status" value="1"/>
</dbReference>
<accession>A0A5K8A539</accession>
<dbReference type="PANTHER" id="PTHR35894">
    <property type="entry name" value="GENERAL SECRETION PATHWAY PROTEIN A-RELATED"/>
    <property type="match status" value="1"/>
</dbReference>
<dbReference type="Gene3D" id="3.40.50.300">
    <property type="entry name" value="P-loop containing nucleotide triphosphate hydrolases"/>
    <property type="match status" value="1"/>
</dbReference>
<dbReference type="GO" id="GO:0016887">
    <property type="term" value="F:ATP hydrolysis activity"/>
    <property type="evidence" value="ECO:0007669"/>
    <property type="project" value="InterPro"/>
</dbReference>
<dbReference type="EMBL" id="AP021879">
    <property type="protein sequence ID" value="BBO87611.1"/>
    <property type="molecule type" value="Genomic_DNA"/>
</dbReference>
<feature type="domain" description="AAA+ ATPase" evidence="1">
    <location>
        <begin position="45"/>
        <end position="195"/>
    </location>
</feature>
<proteinExistence type="predicted"/>
<dbReference type="Pfam" id="PF13401">
    <property type="entry name" value="AAA_22"/>
    <property type="match status" value="1"/>
</dbReference>
<dbReference type="RefSeq" id="WP_155309040.1">
    <property type="nucleotide sequence ID" value="NZ_AP021879.1"/>
</dbReference>
<dbReference type="SMART" id="SM00382">
    <property type="entry name" value="AAA"/>
    <property type="match status" value="1"/>
</dbReference>
<gene>
    <name evidence="2" type="ORF">DSCOOX_07910</name>
</gene>
<dbReference type="InterPro" id="IPR052026">
    <property type="entry name" value="ExeA_AAA_ATPase_DNA-bind"/>
</dbReference>
<name>A0A5K8A539_9BACT</name>
<evidence type="ECO:0000313" key="3">
    <source>
        <dbReference type="Proteomes" id="UP000422108"/>
    </source>
</evidence>
<reference evidence="2 3" key="1">
    <citation type="submission" date="2019-11" db="EMBL/GenBank/DDBJ databases">
        <title>Comparative genomics of hydrocarbon-degrading Desulfosarcina strains.</title>
        <authorList>
            <person name="Watanabe M."/>
            <person name="Kojima H."/>
            <person name="Fukui M."/>
        </authorList>
    </citation>
    <scope>NUCLEOTIDE SEQUENCE [LARGE SCALE GENOMIC DNA]</scope>
    <source>
        <strain evidence="3">oXyS1</strain>
    </source>
</reference>